<proteinExistence type="predicted"/>
<dbReference type="AlphaFoldDB" id="V7AIK9"/>
<accession>V7AIK9</accession>
<reference evidence="2" key="1">
    <citation type="journal article" date="2014" name="Nat. Genet.">
        <title>A reference genome for common bean and genome-wide analysis of dual domestications.</title>
        <authorList>
            <person name="Schmutz J."/>
            <person name="McClean P.E."/>
            <person name="Mamidi S."/>
            <person name="Wu G.A."/>
            <person name="Cannon S.B."/>
            <person name="Grimwood J."/>
            <person name="Jenkins J."/>
            <person name="Shu S."/>
            <person name="Song Q."/>
            <person name="Chavarro C."/>
            <person name="Torres-Torres M."/>
            <person name="Geffroy V."/>
            <person name="Moghaddam S.M."/>
            <person name="Gao D."/>
            <person name="Abernathy B."/>
            <person name="Barry K."/>
            <person name="Blair M."/>
            <person name="Brick M.A."/>
            <person name="Chovatia M."/>
            <person name="Gepts P."/>
            <person name="Goodstein D.M."/>
            <person name="Gonzales M."/>
            <person name="Hellsten U."/>
            <person name="Hyten D.L."/>
            <person name="Jia G."/>
            <person name="Kelly J.D."/>
            <person name="Kudrna D."/>
            <person name="Lee R."/>
            <person name="Richard M.M."/>
            <person name="Miklas P.N."/>
            <person name="Osorno J.M."/>
            <person name="Rodrigues J."/>
            <person name="Thareau V."/>
            <person name="Urrea C.A."/>
            <person name="Wang M."/>
            <person name="Yu Y."/>
            <person name="Zhang M."/>
            <person name="Wing R.A."/>
            <person name="Cregan P.B."/>
            <person name="Rokhsar D.S."/>
            <person name="Jackson S.A."/>
        </authorList>
    </citation>
    <scope>NUCLEOTIDE SEQUENCE [LARGE SCALE GENOMIC DNA]</scope>
    <source>
        <strain evidence="2">cv. G19833</strain>
    </source>
</reference>
<name>V7AIK9_PHAVU</name>
<sequence>MSETRQTLTPKNRKGERKNRTQAILRCSFLSLAPKTLALTLLPPPHNLFSPLHTFHSYSHKNHSQTLLFHSPRHPSPPLTSTPLSHCISLLAAPSPLSCPSTTTACSSVLNACREHLFFMCILGSV</sequence>
<gene>
    <name evidence="1" type="ORF">PHAVU_011G115400g</name>
</gene>
<organism evidence="1 2">
    <name type="scientific">Phaseolus vulgaris</name>
    <name type="common">Kidney bean</name>
    <name type="synonym">French bean</name>
    <dbReference type="NCBI Taxonomy" id="3885"/>
    <lineage>
        <taxon>Eukaryota</taxon>
        <taxon>Viridiplantae</taxon>
        <taxon>Streptophyta</taxon>
        <taxon>Embryophyta</taxon>
        <taxon>Tracheophyta</taxon>
        <taxon>Spermatophyta</taxon>
        <taxon>Magnoliopsida</taxon>
        <taxon>eudicotyledons</taxon>
        <taxon>Gunneridae</taxon>
        <taxon>Pentapetalae</taxon>
        <taxon>rosids</taxon>
        <taxon>fabids</taxon>
        <taxon>Fabales</taxon>
        <taxon>Fabaceae</taxon>
        <taxon>Papilionoideae</taxon>
        <taxon>50 kb inversion clade</taxon>
        <taxon>NPAAA clade</taxon>
        <taxon>indigoferoid/millettioid clade</taxon>
        <taxon>Phaseoleae</taxon>
        <taxon>Phaseolus</taxon>
    </lineage>
</organism>
<evidence type="ECO:0000313" key="2">
    <source>
        <dbReference type="Proteomes" id="UP000000226"/>
    </source>
</evidence>
<dbReference type="Proteomes" id="UP000000226">
    <property type="component" value="Chromosome 11"/>
</dbReference>
<protein>
    <submittedName>
        <fullName evidence="1">Uncharacterized protein</fullName>
    </submittedName>
</protein>
<evidence type="ECO:0000313" key="1">
    <source>
        <dbReference type="EMBL" id="ESW04673.1"/>
    </source>
</evidence>
<keyword evidence="2" id="KW-1185">Reference proteome</keyword>
<dbReference type="EMBL" id="CM002298">
    <property type="protein sequence ID" value="ESW04673.1"/>
    <property type="molecule type" value="Genomic_DNA"/>
</dbReference>
<dbReference type="Gramene" id="ESW04673">
    <property type="protein sequence ID" value="ESW04673"/>
    <property type="gene ID" value="PHAVU_011G115400g"/>
</dbReference>